<comment type="caution">
    <text evidence="1">The sequence shown here is derived from an EMBL/GenBank/DDBJ whole genome shotgun (WGS) entry which is preliminary data.</text>
</comment>
<dbReference type="Proteomes" id="UP001062846">
    <property type="component" value="Chromosome 10"/>
</dbReference>
<reference evidence="1" key="1">
    <citation type="submission" date="2022-02" db="EMBL/GenBank/DDBJ databases">
        <title>Plant Genome Project.</title>
        <authorList>
            <person name="Zhang R.-G."/>
        </authorList>
    </citation>
    <scope>NUCLEOTIDE SEQUENCE</scope>
    <source>
        <strain evidence="1">AT1</strain>
    </source>
</reference>
<evidence type="ECO:0000313" key="1">
    <source>
        <dbReference type="EMBL" id="KAI8536587.1"/>
    </source>
</evidence>
<proteinExistence type="predicted"/>
<evidence type="ECO:0000313" key="2">
    <source>
        <dbReference type="Proteomes" id="UP001062846"/>
    </source>
</evidence>
<accession>A0ACC0M6R1</accession>
<protein>
    <submittedName>
        <fullName evidence="1">Uncharacterized protein</fullName>
    </submittedName>
</protein>
<dbReference type="EMBL" id="CM046397">
    <property type="protein sequence ID" value="KAI8536587.1"/>
    <property type="molecule type" value="Genomic_DNA"/>
</dbReference>
<sequence length="105" mass="11747">MAQDKIKYGSNKFKKMLNELNKEAEELSDNHNCKVEIFVTPKKIDKNSEMYACGSPSTESVVEESEANAKAERRKRKKLRATFGATPVRGCKLGGEDANVKHEGK</sequence>
<organism evidence="1 2">
    <name type="scientific">Rhododendron molle</name>
    <name type="common">Chinese azalea</name>
    <name type="synonym">Azalea mollis</name>
    <dbReference type="NCBI Taxonomy" id="49168"/>
    <lineage>
        <taxon>Eukaryota</taxon>
        <taxon>Viridiplantae</taxon>
        <taxon>Streptophyta</taxon>
        <taxon>Embryophyta</taxon>
        <taxon>Tracheophyta</taxon>
        <taxon>Spermatophyta</taxon>
        <taxon>Magnoliopsida</taxon>
        <taxon>eudicotyledons</taxon>
        <taxon>Gunneridae</taxon>
        <taxon>Pentapetalae</taxon>
        <taxon>asterids</taxon>
        <taxon>Ericales</taxon>
        <taxon>Ericaceae</taxon>
        <taxon>Ericoideae</taxon>
        <taxon>Rhodoreae</taxon>
        <taxon>Rhododendron</taxon>
    </lineage>
</organism>
<keyword evidence="2" id="KW-1185">Reference proteome</keyword>
<name>A0ACC0M6R1_RHOML</name>
<gene>
    <name evidence="1" type="ORF">RHMOL_Rhmol10G0269300</name>
</gene>